<sequence length="262" mass="28873">MISGVNHPQRLTMFALRAEQTFGVDSVIARLRTAIDLGFLQHGEMLPKEALLAKELHVTAFTLREALAQLREEGLVDTKPGRGGGTFVNHATKLVREKATNRLRELSAVTLRDLADWKAMLLGESAELAANRASPANIARLLQYKTRIAEAKDALTACRAHARFDVELASVAQSVRLSAAALQVYEDFGWLMALAHEEQEYTNLCANTVGEILNKITQGEGIEAGNVARSRTRVSFDNIVRLRLKLIAESTKLRLSDKLETA</sequence>
<organism evidence="5 6">
    <name type="scientific">Pseudomonas urmiensis</name>
    <dbReference type="NCBI Taxonomy" id="2745493"/>
    <lineage>
        <taxon>Bacteria</taxon>
        <taxon>Pseudomonadati</taxon>
        <taxon>Pseudomonadota</taxon>
        <taxon>Gammaproteobacteria</taxon>
        <taxon>Pseudomonadales</taxon>
        <taxon>Pseudomonadaceae</taxon>
        <taxon>Pseudomonas</taxon>
    </lineage>
</organism>
<dbReference type="PANTHER" id="PTHR43537">
    <property type="entry name" value="TRANSCRIPTIONAL REGULATOR, GNTR FAMILY"/>
    <property type="match status" value="1"/>
</dbReference>
<keyword evidence="2" id="KW-0238">DNA-binding</keyword>
<evidence type="ECO:0000259" key="4">
    <source>
        <dbReference type="PROSITE" id="PS50949"/>
    </source>
</evidence>
<dbReference type="CDD" id="cd07377">
    <property type="entry name" value="WHTH_GntR"/>
    <property type="match status" value="1"/>
</dbReference>
<dbReference type="SUPFAM" id="SSF48008">
    <property type="entry name" value="GntR ligand-binding domain-like"/>
    <property type="match status" value="1"/>
</dbReference>
<dbReference type="Proteomes" id="UP001621534">
    <property type="component" value="Unassembled WGS sequence"/>
</dbReference>
<dbReference type="Gene3D" id="1.10.10.10">
    <property type="entry name" value="Winged helix-like DNA-binding domain superfamily/Winged helix DNA-binding domain"/>
    <property type="match status" value="1"/>
</dbReference>
<keyword evidence="3" id="KW-0804">Transcription</keyword>
<dbReference type="InterPro" id="IPR036388">
    <property type="entry name" value="WH-like_DNA-bd_sf"/>
</dbReference>
<evidence type="ECO:0000256" key="1">
    <source>
        <dbReference type="ARBA" id="ARBA00023015"/>
    </source>
</evidence>
<dbReference type="SUPFAM" id="SSF46785">
    <property type="entry name" value="Winged helix' DNA-binding domain"/>
    <property type="match status" value="1"/>
</dbReference>
<feature type="domain" description="HTH gntR-type" evidence="4">
    <location>
        <begin position="21"/>
        <end position="91"/>
    </location>
</feature>
<dbReference type="InterPro" id="IPR000524">
    <property type="entry name" value="Tscrpt_reg_HTH_GntR"/>
</dbReference>
<name>A0ABW8NQI4_9PSED</name>
<evidence type="ECO:0000313" key="6">
    <source>
        <dbReference type="Proteomes" id="UP001621534"/>
    </source>
</evidence>
<dbReference type="EMBL" id="JAHWXS010000001">
    <property type="protein sequence ID" value="MFK5732228.1"/>
    <property type="molecule type" value="Genomic_DNA"/>
</dbReference>
<protein>
    <submittedName>
        <fullName evidence="5">GntR family transcriptional regulator</fullName>
    </submittedName>
</protein>
<evidence type="ECO:0000313" key="5">
    <source>
        <dbReference type="EMBL" id="MFK5732228.1"/>
    </source>
</evidence>
<reference evidence="5 6" key="1">
    <citation type="journal article" date="2012" name="Plant Soil">
        <title>Screening of plant growth-promoting traits in arsenic-resistant bacteria isolated from the rhizosphere of soybean plants from Argentinean agricultural soil.</title>
        <authorList>
            <person name="Wevar Oller A.L."/>
            <person name="Talano M.A."/>
            <person name="Agostini E."/>
        </authorList>
    </citation>
    <scope>NUCLEOTIDE SEQUENCE [LARGE SCALE GENOMIC DNA]</scope>
    <source>
        <strain evidence="5 6">AW4</strain>
    </source>
</reference>
<dbReference type="InterPro" id="IPR036390">
    <property type="entry name" value="WH_DNA-bd_sf"/>
</dbReference>
<accession>A0ABW8NQI4</accession>
<keyword evidence="1" id="KW-0805">Transcription regulation</keyword>
<dbReference type="Pfam" id="PF00392">
    <property type="entry name" value="GntR"/>
    <property type="match status" value="1"/>
</dbReference>
<evidence type="ECO:0000256" key="3">
    <source>
        <dbReference type="ARBA" id="ARBA00023163"/>
    </source>
</evidence>
<gene>
    <name evidence="5" type="ORF">KW869_01745</name>
</gene>
<dbReference type="PANTHER" id="PTHR43537:SF5">
    <property type="entry name" value="UXU OPERON TRANSCRIPTIONAL REGULATOR"/>
    <property type="match status" value="1"/>
</dbReference>
<evidence type="ECO:0000256" key="2">
    <source>
        <dbReference type="ARBA" id="ARBA00023125"/>
    </source>
</evidence>
<dbReference type="RefSeq" id="WP_014590607.1">
    <property type="nucleotide sequence ID" value="NZ_JAHWXS010000001.1"/>
</dbReference>
<proteinExistence type="predicted"/>
<dbReference type="PROSITE" id="PS50949">
    <property type="entry name" value="HTH_GNTR"/>
    <property type="match status" value="1"/>
</dbReference>
<keyword evidence="6" id="KW-1185">Reference proteome</keyword>
<dbReference type="SMART" id="SM00345">
    <property type="entry name" value="HTH_GNTR"/>
    <property type="match status" value="1"/>
</dbReference>
<dbReference type="InterPro" id="IPR008920">
    <property type="entry name" value="TF_FadR/GntR_C"/>
</dbReference>
<dbReference type="Gene3D" id="1.20.120.530">
    <property type="entry name" value="GntR ligand-binding domain-like"/>
    <property type="match status" value="1"/>
</dbReference>
<comment type="caution">
    <text evidence="5">The sequence shown here is derived from an EMBL/GenBank/DDBJ whole genome shotgun (WGS) entry which is preliminary data.</text>
</comment>
<dbReference type="PRINTS" id="PR00035">
    <property type="entry name" value="HTHGNTR"/>
</dbReference>